<evidence type="ECO:0000313" key="4">
    <source>
        <dbReference type="Proteomes" id="UP000008838"/>
    </source>
</evidence>
<feature type="compositionally biased region" description="Low complexity" evidence="1">
    <location>
        <begin position="50"/>
        <end position="73"/>
    </location>
</feature>
<dbReference type="EMBL" id="AP009152">
    <property type="protein sequence ID" value="BAG29254.1"/>
    <property type="molecule type" value="Genomic_DNA"/>
</dbReference>
<keyword evidence="4" id="KW-1185">Reference proteome</keyword>
<dbReference type="KEGG" id="krh:KRH_09070"/>
<accession>B2GLG1</accession>
<reference evidence="3 4" key="1">
    <citation type="journal article" date="2008" name="J. Bacteriol.">
        <title>Complete genome sequence of the soil actinomycete Kocuria rhizophila.</title>
        <authorList>
            <person name="Takarada H."/>
            <person name="Sekine M."/>
            <person name="Kosugi H."/>
            <person name="Matsuo Y."/>
            <person name="Fujisawa T."/>
            <person name="Omata S."/>
            <person name="Kishi E."/>
            <person name="Shimizu A."/>
            <person name="Tsukatani N."/>
            <person name="Tanikawa S."/>
            <person name="Fujita N."/>
            <person name="Harayama S."/>
        </authorList>
    </citation>
    <scope>NUCLEOTIDE SEQUENCE [LARGE SCALE GENOMIC DNA]</scope>
    <source>
        <strain evidence="4">ATCC 9341 / DSM 348 / NBRC 103217 / DC2201</strain>
    </source>
</reference>
<feature type="signal peptide" evidence="2">
    <location>
        <begin position="1"/>
        <end position="27"/>
    </location>
</feature>
<feature type="region of interest" description="Disordered" evidence="1">
    <location>
        <begin position="41"/>
        <end position="84"/>
    </location>
</feature>
<gene>
    <name evidence="3" type="ordered locus">KRH_09070</name>
</gene>
<sequence length="183" mass="19189">MRRYTIPLTVVAASFVLTGCAAFTPEAAPTVMVTATPSESYVHTGETMSEQDAQGEAPAADATQAAEEPAATQVPAWDPNHRGPSASVDEYLRADLPHLYNPNTPITKIGVEDDDVIIDFKLPMGANATTNYAGPMVKEVAEALRQHTDDPNIAALDLVAVRTSDGGTAAMGQVTPHPQCAGC</sequence>
<dbReference type="STRING" id="378753.KRH_09070"/>
<dbReference type="HOGENOM" id="CLU_1473359_0_0_11"/>
<evidence type="ECO:0000256" key="2">
    <source>
        <dbReference type="SAM" id="SignalP"/>
    </source>
</evidence>
<organism evidence="3 4">
    <name type="scientific">Kocuria rhizophila (strain ATCC 9341 / DSM 348 / NBRC 103217 / DC2201)</name>
    <dbReference type="NCBI Taxonomy" id="378753"/>
    <lineage>
        <taxon>Bacteria</taxon>
        <taxon>Bacillati</taxon>
        <taxon>Actinomycetota</taxon>
        <taxon>Actinomycetes</taxon>
        <taxon>Micrococcales</taxon>
        <taxon>Micrococcaceae</taxon>
        <taxon>Kocuria</taxon>
    </lineage>
</organism>
<evidence type="ECO:0000256" key="1">
    <source>
        <dbReference type="SAM" id="MobiDB-lite"/>
    </source>
</evidence>
<protein>
    <recommendedName>
        <fullName evidence="5">GerMN domain-containing protein</fullName>
    </recommendedName>
</protein>
<proteinExistence type="predicted"/>
<dbReference type="AlphaFoldDB" id="B2GLG1"/>
<evidence type="ECO:0008006" key="5">
    <source>
        <dbReference type="Google" id="ProtNLM"/>
    </source>
</evidence>
<evidence type="ECO:0000313" key="3">
    <source>
        <dbReference type="EMBL" id="BAG29254.1"/>
    </source>
</evidence>
<dbReference type="PROSITE" id="PS51257">
    <property type="entry name" value="PROKAR_LIPOPROTEIN"/>
    <property type="match status" value="1"/>
</dbReference>
<keyword evidence="2" id="KW-0732">Signal</keyword>
<dbReference type="RefSeq" id="WP_012397975.1">
    <property type="nucleotide sequence ID" value="NC_010617.1"/>
</dbReference>
<dbReference type="Proteomes" id="UP000008838">
    <property type="component" value="Chromosome"/>
</dbReference>
<feature type="chain" id="PRO_5002776729" description="GerMN domain-containing protein" evidence="2">
    <location>
        <begin position="28"/>
        <end position="183"/>
    </location>
</feature>
<name>B2GLG1_KOCRD</name>